<gene>
    <name evidence="1" type="ORF">H6H00_06935</name>
</gene>
<dbReference type="KEGG" id="ppel:H6H00_06935"/>
<dbReference type="RefSeq" id="WP_185720499.1">
    <property type="nucleotide sequence ID" value="NZ_BAAAWI010000001.1"/>
</dbReference>
<accession>A0A7G7MLL1</accession>
<dbReference type="Proteomes" id="UP000515728">
    <property type="component" value="Chromosome"/>
</dbReference>
<name>A0A7G7MLL1_9PSEU</name>
<keyword evidence="2" id="KW-1185">Reference proteome</keyword>
<protein>
    <submittedName>
        <fullName evidence="1">Uncharacterized protein</fullName>
    </submittedName>
</protein>
<dbReference type="AlphaFoldDB" id="A0A7G7MLL1"/>
<reference evidence="1 2" key="1">
    <citation type="submission" date="2020-08" db="EMBL/GenBank/DDBJ databases">
        <authorList>
            <person name="Mo P."/>
        </authorList>
    </citation>
    <scope>NUCLEOTIDE SEQUENCE [LARGE SCALE GENOMIC DNA]</scope>
    <source>
        <strain evidence="1 2">CGMCC 4.1532</strain>
    </source>
</reference>
<evidence type="ECO:0000313" key="1">
    <source>
        <dbReference type="EMBL" id="QNG53672.1"/>
    </source>
</evidence>
<sequence>MPTFVLRLQVPEPPLAASVPLRGVVDEVATGASSTFACAAELIAVLTAALRAGSAPGRAER</sequence>
<evidence type="ECO:0000313" key="2">
    <source>
        <dbReference type="Proteomes" id="UP000515728"/>
    </source>
</evidence>
<organism evidence="1 2">
    <name type="scientific">Pseudonocardia petroleophila</name>
    <dbReference type="NCBI Taxonomy" id="37331"/>
    <lineage>
        <taxon>Bacteria</taxon>
        <taxon>Bacillati</taxon>
        <taxon>Actinomycetota</taxon>
        <taxon>Actinomycetes</taxon>
        <taxon>Pseudonocardiales</taxon>
        <taxon>Pseudonocardiaceae</taxon>
        <taxon>Pseudonocardia</taxon>
    </lineage>
</organism>
<dbReference type="EMBL" id="CP060131">
    <property type="protein sequence ID" value="QNG53672.1"/>
    <property type="molecule type" value="Genomic_DNA"/>
</dbReference>
<proteinExistence type="predicted"/>